<dbReference type="PANTHER" id="PTHR35102">
    <property type="entry name" value="E3 UBIQUITIN-PROTEIN LIGASE"/>
    <property type="match status" value="1"/>
</dbReference>
<reference evidence="4 5" key="1">
    <citation type="submission" date="2023-10" db="EMBL/GenBank/DDBJ databases">
        <authorList>
            <person name="Maclean D."/>
            <person name="Macfadyen A."/>
        </authorList>
    </citation>
    <scope>NUCLEOTIDE SEQUENCE [LARGE SCALE GENOMIC DNA]</scope>
</reference>
<dbReference type="Pfam" id="PF09835">
    <property type="entry name" value="DUF2062"/>
    <property type="match status" value="1"/>
</dbReference>
<dbReference type="AlphaFoldDB" id="A0AAV1I8I0"/>
<keyword evidence="2" id="KW-0812">Transmembrane</keyword>
<dbReference type="Proteomes" id="UP001314263">
    <property type="component" value="Unassembled WGS sequence"/>
</dbReference>
<evidence type="ECO:0000259" key="3">
    <source>
        <dbReference type="Pfam" id="PF09835"/>
    </source>
</evidence>
<feature type="transmembrane region" description="Helical" evidence="2">
    <location>
        <begin position="33"/>
        <end position="57"/>
    </location>
</feature>
<dbReference type="PANTHER" id="PTHR35102:SF1">
    <property type="entry name" value="E3 UBIQUITIN-PROTEIN LIGASE"/>
    <property type="match status" value="1"/>
</dbReference>
<feature type="transmembrane region" description="Helical" evidence="2">
    <location>
        <begin position="69"/>
        <end position="87"/>
    </location>
</feature>
<proteinExistence type="predicted"/>
<feature type="domain" description="DUF2062" evidence="3">
    <location>
        <begin position="16"/>
        <end position="141"/>
    </location>
</feature>
<sequence length="215" mass="22961">MRRLYAWFKKRVTDPFWSYLKQGANPSKLSRSAAVGFSIGICPLIGISTGLCILILLVSRSLFHGPMMLLANFVALPVNVAMILPFMRLGEVILREKQLPLSPISLKDIIFNHPGDALRGVAHAILGWAVTLPFIMVGLVVLLRPIISLLQTSMHKREVDLEGGGAGAALLGEGSALGGSSACDELAMRRSSSASPGVVEGSRTGWGQVSATSLR</sequence>
<keyword evidence="2" id="KW-1133">Transmembrane helix</keyword>
<evidence type="ECO:0000256" key="2">
    <source>
        <dbReference type="SAM" id="Phobius"/>
    </source>
</evidence>
<organism evidence="4 5">
    <name type="scientific">Coccomyxa viridis</name>
    <dbReference type="NCBI Taxonomy" id="1274662"/>
    <lineage>
        <taxon>Eukaryota</taxon>
        <taxon>Viridiplantae</taxon>
        <taxon>Chlorophyta</taxon>
        <taxon>core chlorophytes</taxon>
        <taxon>Trebouxiophyceae</taxon>
        <taxon>Trebouxiophyceae incertae sedis</taxon>
        <taxon>Coccomyxaceae</taxon>
        <taxon>Coccomyxa</taxon>
    </lineage>
</organism>
<keyword evidence="2" id="KW-0472">Membrane</keyword>
<evidence type="ECO:0000313" key="5">
    <source>
        <dbReference type="Proteomes" id="UP001314263"/>
    </source>
</evidence>
<dbReference type="EMBL" id="CAUYUE010000008">
    <property type="protein sequence ID" value="CAK0783051.1"/>
    <property type="molecule type" value="Genomic_DNA"/>
</dbReference>
<feature type="compositionally biased region" description="Polar residues" evidence="1">
    <location>
        <begin position="205"/>
        <end position="215"/>
    </location>
</feature>
<feature type="transmembrane region" description="Helical" evidence="2">
    <location>
        <begin position="125"/>
        <end position="147"/>
    </location>
</feature>
<dbReference type="InterPro" id="IPR018639">
    <property type="entry name" value="DUF2062"/>
</dbReference>
<name>A0AAV1I8I0_9CHLO</name>
<gene>
    <name evidence="4" type="ORF">CVIRNUC_006246</name>
</gene>
<protein>
    <recommendedName>
        <fullName evidence="3">DUF2062 domain-containing protein</fullName>
    </recommendedName>
</protein>
<keyword evidence="5" id="KW-1185">Reference proteome</keyword>
<evidence type="ECO:0000313" key="4">
    <source>
        <dbReference type="EMBL" id="CAK0783051.1"/>
    </source>
</evidence>
<accession>A0AAV1I8I0</accession>
<comment type="caution">
    <text evidence="4">The sequence shown here is derived from an EMBL/GenBank/DDBJ whole genome shotgun (WGS) entry which is preliminary data.</text>
</comment>
<evidence type="ECO:0000256" key="1">
    <source>
        <dbReference type="SAM" id="MobiDB-lite"/>
    </source>
</evidence>
<feature type="region of interest" description="Disordered" evidence="1">
    <location>
        <begin position="194"/>
        <end position="215"/>
    </location>
</feature>